<dbReference type="GO" id="GO:0008483">
    <property type="term" value="F:transaminase activity"/>
    <property type="evidence" value="ECO:0007669"/>
    <property type="project" value="UniProtKB-KW"/>
</dbReference>
<comment type="cofactor">
    <cofactor evidence="1 3">
        <name>pyridoxal 5'-phosphate</name>
        <dbReference type="ChEBI" id="CHEBI:597326"/>
    </cofactor>
</comment>
<keyword evidence="3" id="KW-0808">Transferase</keyword>
<dbReference type="EC" id="2.6.1.-" evidence="3"/>
<evidence type="ECO:0000256" key="2">
    <source>
        <dbReference type="ARBA" id="ARBA00022898"/>
    </source>
</evidence>
<dbReference type="Gene3D" id="3.40.640.10">
    <property type="entry name" value="Type I PLP-dependent aspartate aminotransferase-like (Major domain)"/>
    <property type="match status" value="1"/>
</dbReference>
<dbReference type="RefSeq" id="WP_093323286.1">
    <property type="nucleotide sequence ID" value="NZ_FOSZ01000003.1"/>
</dbReference>
<dbReference type="PANTHER" id="PTHR42885">
    <property type="entry name" value="HISTIDINOL-PHOSPHATE AMINOTRANSFERASE-RELATED"/>
    <property type="match status" value="1"/>
</dbReference>
<dbReference type="Gene3D" id="3.90.1150.10">
    <property type="entry name" value="Aspartate Aminotransferase, domain 1"/>
    <property type="match status" value="1"/>
</dbReference>
<dbReference type="SUPFAM" id="SSF53383">
    <property type="entry name" value="PLP-dependent transferases"/>
    <property type="match status" value="1"/>
</dbReference>
<keyword evidence="3" id="KW-0032">Aminotransferase</keyword>
<proteinExistence type="inferred from homology"/>
<evidence type="ECO:0000256" key="4">
    <source>
        <dbReference type="SAM" id="MobiDB-lite"/>
    </source>
</evidence>
<comment type="similarity">
    <text evidence="3">Belongs to the class-I pyridoxal-phosphate-dependent aminotransferase family.</text>
</comment>
<evidence type="ECO:0000259" key="5">
    <source>
        <dbReference type="Pfam" id="PF00155"/>
    </source>
</evidence>
<dbReference type="STRING" id="1280847.SAMN04488036_103305"/>
<dbReference type="Proteomes" id="UP000198851">
    <property type="component" value="Unassembled WGS sequence"/>
</dbReference>
<dbReference type="InterPro" id="IPR004838">
    <property type="entry name" value="NHTrfase_class1_PyrdxlP-BS"/>
</dbReference>
<dbReference type="OrthoDB" id="9799304at2"/>
<dbReference type="InterPro" id="IPR004839">
    <property type="entry name" value="Aminotransferase_I/II_large"/>
</dbReference>
<feature type="compositionally biased region" description="Basic and acidic residues" evidence="4">
    <location>
        <begin position="7"/>
        <end position="17"/>
    </location>
</feature>
<dbReference type="InterPro" id="IPR015421">
    <property type="entry name" value="PyrdxlP-dep_Trfase_major"/>
</dbReference>
<keyword evidence="2" id="KW-0663">Pyridoxal phosphate</keyword>
<dbReference type="InterPro" id="IPR015422">
    <property type="entry name" value="PyrdxlP-dep_Trfase_small"/>
</dbReference>
<name>A0A1I4DS37_9RHOB</name>
<feature type="domain" description="Aminotransferase class I/classII large" evidence="5">
    <location>
        <begin position="77"/>
        <end position="308"/>
    </location>
</feature>
<accession>A0A1I4DS37</accession>
<dbReference type="EMBL" id="FOSZ01000003">
    <property type="protein sequence ID" value="SFK94866.1"/>
    <property type="molecule type" value="Genomic_DNA"/>
</dbReference>
<dbReference type="AlphaFoldDB" id="A0A1I4DS37"/>
<evidence type="ECO:0000313" key="6">
    <source>
        <dbReference type="EMBL" id="SFK94866.1"/>
    </source>
</evidence>
<evidence type="ECO:0000256" key="1">
    <source>
        <dbReference type="ARBA" id="ARBA00001933"/>
    </source>
</evidence>
<dbReference type="InterPro" id="IPR015424">
    <property type="entry name" value="PyrdxlP-dep_Trfase"/>
</dbReference>
<protein>
    <recommendedName>
        <fullName evidence="3">Aminotransferase</fullName>
        <ecNumber evidence="3">2.6.1.-</ecNumber>
    </recommendedName>
</protein>
<organism evidence="6 7">
    <name type="scientific">Shimia haliotis</name>
    <dbReference type="NCBI Taxonomy" id="1280847"/>
    <lineage>
        <taxon>Bacteria</taxon>
        <taxon>Pseudomonadati</taxon>
        <taxon>Pseudomonadota</taxon>
        <taxon>Alphaproteobacteria</taxon>
        <taxon>Rhodobacterales</taxon>
        <taxon>Roseobacteraceae</taxon>
    </lineage>
</organism>
<reference evidence="7" key="1">
    <citation type="submission" date="2016-10" db="EMBL/GenBank/DDBJ databases">
        <authorList>
            <person name="Varghese N."/>
            <person name="Submissions S."/>
        </authorList>
    </citation>
    <scope>NUCLEOTIDE SEQUENCE [LARGE SCALE GENOMIC DNA]</scope>
    <source>
        <strain evidence="7">DSM 28453</strain>
    </source>
</reference>
<dbReference type="PANTHER" id="PTHR42885:SF1">
    <property type="entry name" value="THREONINE-PHOSPHATE DECARBOXYLASE"/>
    <property type="match status" value="1"/>
</dbReference>
<evidence type="ECO:0000313" key="7">
    <source>
        <dbReference type="Proteomes" id="UP000198851"/>
    </source>
</evidence>
<dbReference type="GO" id="GO:0030170">
    <property type="term" value="F:pyridoxal phosphate binding"/>
    <property type="evidence" value="ECO:0007669"/>
    <property type="project" value="InterPro"/>
</dbReference>
<dbReference type="Pfam" id="PF00155">
    <property type="entry name" value="Aminotran_1_2"/>
    <property type="match status" value="1"/>
</dbReference>
<keyword evidence="7" id="KW-1185">Reference proteome</keyword>
<evidence type="ECO:0000256" key="3">
    <source>
        <dbReference type="RuleBase" id="RU000481"/>
    </source>
</evidence>
<sequence length="319" mass="33876">MAAPVQPDDKAPRDHGGGIDAAVAQFGGTRDGWLDLSTGINPVPYPLPALTAADWADLPDKAAQNALTDAARVFWDVPEEAAILAAPGASALIARIPSLAAAGNVDIPKPTYNEHAAAFEAQGWVVSEYTPSARVLVHPNNPTGKLWQATDITAPLAVIDESFCDVTPDHTLIAEAAKPGRIILKSFGKFWGLAGARLGFAIGDPTLIAKLAGFTGPWAVSGPALRIGATALCDQTWAEATRARLTEDSARLDALMTTKGAVLAGGTTLFRLYEVDDATAWQDRLAHSHVWTRIFPYSKTYLRLGLPAPDRWEQLEAAL</sequence>
<dbReference type="PROSITE" id="PS00105">
    <property type="entry name" value="AA_TRANSFER_CLASS_1"/>
    <property type="match status" value="1"/>
</dbReference>
<gene>
    <name evidence="6" type="ORF">SAMN04488036_103305</name>
</gene>
<feature type="region of interest" description="Disordered" evidence="4">
    <location>
        <begin position="1"/>
        <end position="20"/>
    </location>
</feature>